<comment type="similarity">
    <text evidence="2">Belongs to the ATP-dependent AMP-binding enzyme family.</text>
</comment>
<protein>
    <recommendedName>
        <fullName evidence="9">Firefly luciferase</fullName>
    </recommendedName>
</protein>
<reference evidence="7" key="1">
    <citation type="submission" date="2021-08" db="EMBL/GenBank/DDBJ databases">
        <authorList>
            <person name="Misof B."/>
            <person name="Oliver O."/>
            <person name="Podsiadlowski L."/>
            <person name="Donath A."/>
            <person name="Peters R."/>
            <person name="Mayer C."/>
            <person name="Rust J."/>
            <person name="Gunkel S."/>
            <person name="Lesny P."/>
            <person name="Martin S."/>
            <person name="Oeyen J.P."/>
            <person name="Petersen M."/>
            <person name="Panagiotis P."/>
            <person name="Wilbrandt J."/>
            <person name="Tanja T."/>
        </authorList>
    </citation>
    <scope>NUCLEOTIDE SEQUENCE</scope>
    <source>
        <strain evidence="7">GBR_01_08_01A</strain>
        <tissue evidence="7">Thorax + abdomen</tissue>
    </source>
</reference>
<accession>A0AAD9VJ23</accession>
<comment type="caution">
    <text evidence="7">The sequence shown here is derived from an EMBL/GenBank/DDBJ whole genome shotgun (WGS) entry which is preliminary data.</text>
</comment>
<dbReference type="GO" id="GO:0005777">
    <property type="term" value="C:peroxisome"/>
    <property type="evidence" value="ECO:0007669"/>
    <property type="project" value="UniProtKB-SubCell"/>
</dbReference>
<dbReference type="Gene3D" id="2.30.38.10">
    <property type="entry name" value="Luciferase, Domain 3"/>
    <property type="match status" value="1"/>
</dbReference>
<dbReference type="Pfam" id="PF13193">
    <property type="entry name" value="AMP-binding_C"/>
    <property type="match status" value="1"/>
</dbReference>
<reference evidence="7" key="2">
    <citation type="journal article" date="2023" name="Commun. Biol.">
        <title>Intrasexual cuticular hydrocarbon dimorphism in a wasp sheds light on hydrocarbon biosynthesis genes in Hymenoptera.</title>
        <authorList>
            <person name="Moris V.C."/>
            <person name="Podsiadlowski L."/>
            <person name="Martin S."/>
            <person name="Oeyen J.P."/>
            <person name="Donath A."/>
            <person name="Petersen M."/>
            <person name="Wilbrandt J."/>
            <person name="Misof B."/>
            <person name="Liedtke D."/>
            <person name="Thamm M."/>
            <person name="Scheiner R."/>
            <person name="Schmitt T."/>
            <person name="Niehuis O."/>
        </authorList>
    </citation>
    <scope>NUCLEOTIDE SEQUENCE</scope>
    <source>
        <strain evidence="7">GBR_01_08_01A</strain>
    </source>
</reference>
<dbReference type="InterPro" id="IPR000873">
    <property type="entry name" value="AMP-dep_synth/lig_dom"/>
</dbReference>
<keyword evidence="8" id="KW-1185">Reference proteome</keyword>
<evidence type="ECO:0000259" key="6">
    <source>
        <dbReference type="Pfam" id="PF13193"/>
    </source>
</evidence>
<feature type="domain" description="AMP-binding enzyme C-terminal" evidence="6">
    <location>
        <begin position="448"/>
        <end position="524"/>
    </location>
</feature>
<dbReference type="GO" id="GO:0016405">
    <property type="term" value="F:CoA-ligase activity"/>
    <property type="evidence" value="ECO:0007669"/>
    <property type="project" value="TreeGrafter"/>
</dbReference>
<evidence type="ECO:0000256" key="4">
    <source>
        <dbReference type="ARBA" id="ARBA00023140"/>
    </source>
</evidence>
<keyword evidence="4" id="KW-0576">Peroxisome</keyword>
<dbReference type="EMBL" id="JAIFRP010004406">
    <property type="protein sequence ID" value="KAK2576468.1"/>
    <property type="molecule type" value="Genomic_DNA"/>
</dbReference>
<dbReference type="PANTHER" id="PTHR24096:SF149">
    <property type="entry name" value="AMP-BINDING DOMAIN-CONTAINING PROTEIN-RELATED"/>
    <property type="match status" value="1"/>
</dbReference>
<dbReference type="PANTHER" id="PTHR24096">
    <property type="entry name" value="LONG-CHAIN-FATTY-ACID--COA LIGASE"/>
    <property type="match status" value="1"/>
</dbReference>
<dbReference type="Proteomes" id="UP001258017">
    <property type="component" value="Unassembled WGS sequence"/>
</dbReference>
<name>A0AAD9VJ23_9HYME</name>
<sequence>MWSSQALPYSYFIPRVFGIFYVEVRHRYQGFVDFQSINNWEEMAMDDRIIKGPPLQVKVNCSLGQYLIDHLRKHEDHVCKIDAITGQFQTNKDILEKSIKLAEILKSRGIKLEDRITISAENHQNWFIAATACLYVGATVAPLNPAYTELEIKHMLNIWKPRIIFVSRRTEKLLVKVVPTLSWPIQLIELDDEALTSKIPTLKSLLNSIKDRIDLYQYNPVDIDDINKRTAVILSSSGTTGLPKGVALSHRNLLYYFENIKKPPYLCLNSNERVLLFLPFYHGYAFSMGFLGMVTGCTLVVMRKFSPELLFSTIEKYRITFLPLVPSALIILAKHPAAPSYDFRSVKEVFCGAAPMPKEILKEAKRRLNVSYIRNGYGMTELSIVVGLSNKSGANDDAIADILPGLQYKIINPETLEILGPMQRGELCVKGEHSLMLGYYGYQVSPVELETLLLSNPGIKDVAVIGKPHQESGELPMAFVVKQPNSKLTAREIMDFVKEKVSPQKWLRGGVRFVDAVPRTPSGKILRRELQKMVSKL</sequence>
<gene>
    <name evidence="7" type="ORF">KPH14_005799</name>
</gene>
<evidence type="ECO:0000313" key="8">
    <source>
        <dbReference type="Proteomes" id="UP001258017"/>
    </source>
</evidence>
<dbReference type="InterPro" id="IPR025110">
    <property type="entry name" value="AMP-bd_C"/>
</dbReference>
<dbReference type="AlphaFoldDB" id="A0AAD9VJ23"/>
<organism evidence="7 8">
    <name type="scientific">Odynerus spinipes</name>
    <dbReference type="NCBI Taxonomy" id="1348599"/>
    <lineage>
        <taxon>Eukaryota</taxon>
        <taxon>Metazoa</taxon>
        <taxon>Ecdysozoa</taxon>
        <taxon>Arthropoda</taxon>
        <taxon>Hexapoda</taxon>
        <taxon>Insecta</taxon>
        <taxon>Pterygota</taxon>
        <taxon>Neoptera</taxon>
        <taxon>Endopterygota</taxon>
        <taxon>Hymenoptera</taxon>
        <taxon>Apocrita</taxon>
        <taxon>Aculeata</taxon>
        <taxon>Vespoidea</taxon>
        <taxon>Vespidae</taxon>
        <taxon>Eumeninae</taxon>
        <taxon>Odynerus</taxon>
    </lineage>
</organism>
<dbReference type="Gene3D" id="3.40.50.980">
    <property type="match status" value="2"/>
</dbReference>
<comment type="subcellular location">
    <subcellularLocation>
        <location evidence="1">Peroxisome</location>
    </subcellularLocation>
</comment>
<dbReference type="InterPro" id="IPR045851">
    <property type="entry name" value="AMP-bd_C_sf"/>
</dbReference>
<dbReference type="Gene3D" id="3.30.300.30">
    <property type="match status" value="1"/>
</dbReference>
<proteinExistence type="inferred from homology"/>
<evidence type="ECO:0000256" key="3">
    <source>
        <dbReference type="ARBA" id="ARBA00022598"/>
    </source>
</evidence>
<dbReference type="FunFam" id="3.30.300.30:FF:000007">
    <property type="entry name" value="4-coumarate--CoA ligase 2"/>
    <property type="match status" value="1"/>
</dbReference>
<dbReference type="SUPFAM" id="SSF56801">
    <property type="entry name" value="Acetyl-CoA synthetase-like"/>
    <property type="match status" value="1"/>
</dbReference>
<feature type="domain" description="AMP-dependent synthetase/ligase" evidence="5">
    <location>
        <begin position="71"/>
        <end position="440"/>
    </location>
</feature>
<evidence type="ECO:0000259" key="5">
    <source>
        <dbReference type="Pfam" id="PF00501"/>
    </source>
</evidence>
<evidence type="ECO:0000313" key="7">
    <source>
        <dbReference type="EMBL" id="KAK2576468.1"/>
    </source>
</evidence>
<evidence type="ECO:0000256" key="1">
    <source>
        <dbReference type="ARBA" id="ARBA00004275"/>
    </source>
</evidence>
<keyword evidence="3" id="KW-0436">Ligase</keyword>
<evidence type="ECO:0000256" key="2">
    <source>
        <dbReference type="ARBA" id="ARBA00006432"/>
    </source>
</evidence>
<evidence type="ECO:0008006" key="9">
    <source>
        <dbReference type="Google" id="ProtNLM"/>
    </source>
</evidence>
<dbReference type="Pfam" id="PF00501">
    <property type="entry name" value="AMP-binding"/>
    <property type="match status" value="1"/>
</dbReference>